<organism evidence="1 2">
    <name type="scientific">Odynerus spinipes</name>
    <dbReference type="NCBI Taxonomy" id="1348599"/>
    <lineage>
        <taxon>Eukaryota</taxon>
        <taxon>Metazoa</taxon>
        <taxon>Ecdysozoa</taxon>
        <taxon>Arthropoda</taxon>
        <taxon>Hexapoda</taxon>
        <taxon>Insecta</taxon>
        <taxon>Pterygota</taxon>
        <taxon>Neoptera</taxon>
        <taxon>Endopterygota</taxon>
        <taxon>Hymenoptera</taxon>
        <taxon>Apocrita</taxon>
        <taxon>Aculeata</taxon>
        <taxon>Vespoidea</taxon>
        <taxon>Vespidae</taxon>
        <taxon>Eumeninae</taxon>
        <taxon>Odynerus</taxon>
    </lineage>
</organism>
<evidence type="ECO:0000313" key="1">
    <source>
        <dbReference type="EMBL" id="KAK2576546.1"/>
    </source>
</evidence>
<reference evidence="1" key="1">
    <citation type="submission" date="2021-08" db="EMBL/GenBank/DDBJ databases">
        <authorList>
            <person name="Misof B."/>
            <person name="Oliver O."/>
            <person name="Podsiadlowski L."/>
            <person name="Donath A."/>
            <person name="Peters R."/>
            <person name="Mayer C."/>
            <person name="Rust J."/>
            <person name="Gunkel S."/>
            <person name="Lesny P."/>
            <person name="Martin S."/>
            <person name="Oeyen J.P."/>
            <person name="Petersen M."/>
            <person name="Panagiotis P."/>
            <person name="Wilbrandt J."/>
            <person name="Tanja T."/>
        </authorList>
    </citation>
    <scope>NUCLEOTIDE SEQUENCE</scope>
    <source>
        <strain evidence="1">GBR_01_08_01A</strain>
        <tissue evidence="1">Thorax + abdomen</tissue>
    </source>
</reference>
<protein>
    <submittedName>
        <fullName evidence="1">Uncharacterized protein</fullName>
    </submittedName>
</protein>
<dbReference type="AlphaFoldDB" id="A0AAD9RCK6"/>
<sequence length="103" mass="12236">MAHSGYTSPECFTQLDRMGLIQNANNTPVIYHVKRHCTNKAVNTDADNDDRSNWVYSTTLSDSDRNDLDRLSKAYWWLQREAKFMDELRRRARIKQRQQQNID</sequence>
<accession>A0AAD9RCK6</accession>
<reference evidence="1" key="2">
    <citation type="journal article" date="2023" name="Commun. Biol.">
        <title>Intrasexual cuticular hydrocarbon dimorphism in a wasp sheds light on hydrocarbon biosynthesis genes in Hymenoptera.</title>
        <authorList>
            <person name="Moris V.C."/>
            <person name="Podsiadlowski L."/>
            <person name="Martin S."/>
            <person name="Oeyen J.P."/>
            <person name="Donath A."/>
            <person name="Petersen M."/>
            <person name="Wilbrandt J."/>
            <person name="Misof B."/>
            <person name="Liedtke D."/>
            <person name="Thamm M."/>
            <person name="Scheiner R."/>
            <person name="Schmitt T."/>
            <person name="Niehuis O."/>
        </authorList>
    </citation>
    <scope>NUCLEOTIDE SEQUENCE</scope>
    <source>
        <strain evidence="1">GBR_01_08_01A</strain>
    </source>
</reference>
<dbReference type="Proteomes" id="UP001258017">
    <property type="component" value="Unassembled WGS sequence"/>
</dbReference>
<comment type="caution">
    <text evidence="1">The sequence shown here is derived from an EMBL/GenBank/DDBJ whole genome shotgun (WGS) entry which is preliminary data.</text>
</comment>
<name>A0AAD9RCK6_9HYME</name>
<evidence type="ECO:0000313" key="2">
    <source>
        <dbReference type="Proteomes" id="UP001258017"/>
    </source>
</evidence>
<proteinExistence type="predicted"/>
<dbReference type="EMBL" id="JAIFRP010004405">
    <property type="protein sequence ID" value="KAK2576546.1"/>
    <property type="molecule type" value="Genomic_DNA"/>
</dbReference>
<gene>
    <name evidence="1" type="ORF">KPH14_005222</name>
</gene>
<keyword evidence="2" id="KW-1185">Reference proteome</keyword>